<dbReference type="GO" id="GO:0005886">
    <property type="term" value="C:plasma membrane"/>
    <property type="evidence" value="ECO:0007669"/>
    <property type="project" value="UniProtKB-SubCell"/>
</dbReference>
<dbReference type="GO" id="GO:0022857">
    <property type="term" value="F:transmembrane transporter activity"/>
    <property type="evidence" value="ECO:0007669"/>
    <property type="project" value="InterPro"/>
</dbReference>
<gene>
    <name evidence="8" type="ORF">AWT59_1868</name>
</gene>
<reference evidence="8 9" key="2">
    <citation type="submission" date="2016-03" db="EMBL/GenBank/DDBJ databases">
        <title>New uncultured bacterium of the family Gallionellaceae from acid mine drainage: description and reconstruction of genome based on metagenomic analysis of microbial community.</title>
        <authorList>
            <person name="Kadnikov V."/>
            <person name="Ivasenko D."/>
            <person name="Beletsky A."/>
            <person name="Mardanov A."/>
            <person name="Danilova E."/>
            <person name="Pimenov N."/>
            <person name="Karnachuk O."/>
            <person name="Ravin N."/>
        </authorList>
    </citation>
    <scope>NUCLEOTIDE SEQUENCE [LARGE SCALE GENOMIC DNA]</scope>
    <source>
        <strain evidence="8">ShG14-8</strain>
    </source>
</reference>
<evidence type="ECO:0000256" key="3">
    <source>
        <dbReference type="ARBA" id="ARBA00022692"/>
    </source>
</evidence>
<evidence type="ECO:0000256" key="5">
    <source>
        <dbReference type="ARBA" id="ARBA00023136"/>
    </source>
</evidence>
<dbReference type="CDD" id="cd17324">
    <property type="entry name" value="MFS_NepI_like"/>
    <property type="match status" value="1"/>
</dbReference>
<evidence type="ECO:0000256" key="2">
    <source>
        <dbReference type="ARBA" id="ARBA00022475"/>
    </source>
</evidence>
<dbReference type="InterPro" id="IPR020846">
    <property type="entry name" value="MFS_dom"/>
</dbReference>
<dbReference type="PATRIC" id="fig|1796491.3.peg.2041"/>
<dbReference type="InterPro" id="IPR011701">
    <property type="entry name" value="MFS"/>
</dbReference>
<proteinExistence type="predicted"/>
<dbReference type="Pfam" id="PF07690">
    <property type="entry name" value="MFS_1"/>
    <property type="match status" value="1"/>
</dbReference>
<keyword evidence="3 6" id="KW-0812">Transmembrane</keyword>
<dbReference type="Gene3D" id="1.20.1250.20">
    <property type="entry name" value="MFS general substrate transporter like domains"/>
    <property type="match status" value="1"/>
</dbReference>
<feature type="transmembrane region" description="Helical" evidence="6">
    <location>
        <begin position="78"/>
        <end position="98"/>
    </location>
</feature>
<feature type="transmembrane region" description="Helical" evidence="6">
    <location>
        <begin position="224"/>
        <end position="247"/>
    </location>
</feature>
<feature type="transmembrane region" description="Helical" evidence="6">
    <location>
        <begin position="287"/>
        <end position="305"/>
    </location>
</feature>
<evidence type="ECO:0000259" key="7">
    <source>
        <dbReference type="PROSITE" id="PS50850"/>
    </source>
</evidence>
<feature type="domain" description="Major facilitator superfamily (MFS) profile" evidence="7">
    <location>
        <begin position="13"/>
        <end position="407"/>
    </location>
</feature>
<evidence type="ECO:0000256" key="1">
    <source>
        <dbReference type="ARBA" id="ARBA00004651"/>
    </source>
</evidence>
<evidence type="ECO:0000256" key="4">
    <source>
        <dbReference type="ARBA" id="ARBA00022989"/>
    </source>
</evidence>
<keyword evidence="4 6" id="KW-1133">Transmembrane helix</keyword>
<feature type="transmembrane region" description="Helical" evidence="6">
    <location>
        <begin position="49"/>
        <end position="71"/>
    </location>
</feature>
<name>A0A139BSP7_9PROT</name>
<accession>A0A139BSP7</accession>
<dbReference type="InterPro" id="IPR001958">
    <property type="entry name" value="Tet-R_TetA/multi-R_MdtG-like"/>
</dbReference>
<dbReference type="PROSITE" id="PS50850">
    <property type="entry name" value="MFS"/>
    <property type="match status" value="1"/>
</dbReference>
<evidence type="ECO:0000256" key="6">
    <source>
        <dbReference type="SAM" id="Phobius"/>
    </source>
</evidence>
<feature type="transmembrane region" description="Helical" evidence="6">
    <location>
        <begin position="12"/>
        <end position="43"/>
    </location>
</feature>
<feature type="transmembrane region" description="Helical" evidence="6">
    <location>
        <begin position="137"/>
        <end position="159"/>
    </location>
</feature>
<dbReference type="SUPFAM" id="SSF103473">
    <property type="entry name" value="MFS general substrate transporter"/>
    <property type="match status" value="1"/>
</dbReference>
<comment type="caution">
    <text evidence="8">The sequence shown here is derived from an EMBL/GenBank/DDBJ whole genome shotgun (WGS) entry which is preliminary data.</text>
</comment>
<keyword evidence="5 6" id="KW-0472">Membrane</keyword>
<keyword evidence="2" id="KW-1003">Cell membrane</keyword>
<dbReference type="EMBL" id="LSLI01000046">
    <property type="protein sequence ID" value="KXS32000.1"/>
    <property type="molecule type" value="Genomic_DNA"/>
</dbReference>
<dbReference type="PRINTS" id="PR01035">
    <property type="entry name" value="TCRTETA"/>
</dbReference>
<dbReference type="PANTHER" id="PTHR43124">
    <property type="entry name" value="PURINE EFFLUX PUMP PBUE"/>
    <property type="match status" value="1"/>
</dbReference>
<protein>
    <submittedName>
        <fullName evidence="8">Major facilitator superfamily MFS_1</fullName>
    </submittedName>
</protein>
<feature type="transmembrane region" description="Helical" evidence="6">
    <location>
        <begin position="311"/>
        <end position="335"/>
    </location>
</feature>
<dbReference type="InterPro" id="IPR050189">
    <property type="entry name" value="MFS_Efflux_Transporters"/>
</dbReference>
<evidence type="ECO:0000313" key="9">
    <source>
        <dbReference type="Proteomes" id="UP000070578"/>
    </source>
</evidence>
<dbReference type="Proteomes" id="UP000070578">
    <property type="component" value="Unassembled WGS sequence"/>
</dbReference>
<evidence type="ECO:0000313" key="8">
    <source>
        <dbReference type="EMBL" id="KXS32000.1"/>
    </source>
</evidence>
<reference evidence="8 9" key="1">
    <citation type="submission" date="2016-02" db="EMBL/GenBank/DDBJ databases">
        <authorList>
            <person name="Wen L."/>
            <person name="He K."/>
            <person name="Yang H."/>
        </authorList>
    </citation>
    <scope>NUCLEOTIDE SEQUENCE [LARGE SCALE GENOMIC DNA]</scope>
    <source>
        <strain evidence="8">ShG14-8</strain>
    </source>
</reference>
<dbReference type="AlphaFoldDB" id="A0A139BSP7"/>
<comment type="subcellular location">
    <subcellularLocation>
        <location evidence="1">Cell membrane</location>
        <topology evidence="1">Multi-pass membrane protein</topology>
    </subcellularLocation>
</comment>
<feature type="transmembrane region" description="Helical" evidence="6">
    <location>
        <begin position="165"/>
        <end position="187"/>
    </location>
</feature>
<feature type="transmembrane region" description="Helical" evidence="6">
    <location>
        <begin position="104"/>
        <end position="125"/>
    </location>
</feature>
<dbReference type="PANTHER" id="PTHR43124:SF3">
    <property type="entry name" value="CHLORAMPHENICOL EFFLUX PUMP RV0191"/>
    <property type="match status" value="1"/>
</dbReference>
<feature type="transmembrane region" description="Helical" evidence="6">
    <location>
        <begin position="347"/>
        <end position="372"/>
    </location>
</feature>
<organism evidence="8 9">
    <name type="scientific">Candidatus Gallionella acididurans</name>
    <dbReference type="NCBI Taxonomy" id="1796491"/>
    <lineage>
        <taxon>Bacteria</taxon>
        <taxon>Pseudomonadati</taxon>
        <taxon>Pseudomonadota</taxon>
        <taxon>Betaproteobacteria</taxon>
        <taxon>Nitrosomonadales</taxon>
        <taxon>Gallionellaceae</taxon>
        <taxon>Gallionella</taxon>
    </lineage>
</organism>
<sequence>MPNTLTPQRERYLLLTLAGIQFSHILDFMIIMPLGPILIAAFGISTHEFGLLVASYSFSAALSGLFAATFIDRFERKRLLLIIFGLFGLATLACGLAPGYATLIVARGLAGTFGGVMGAMVQTIVGDVIPFARRARAAGIISTAFSLSTVAGVPLSLWLANRFDWRAPFILIAILTVLFIIIGARVLPELRYHISPSSSSGQAKRAHPFSAMFEVLRDINHRRALVFSALLIFSGFTVIPYITIYAVGNVGIPQHDIPFIYLAGGAATLVTARLIGHIADLGGKIKIYRRVAFAALAPLFVVTHIGASPLWLWLVCTTGFFVLVSGRMIPAMAIITSAAQPKLRGTFMSLNATVQSFAMGLATTLAGFIITQNDAGQIAGYGLVGYVAITGNMLAIMFVARIVMHDRHATVPDVALK</sequence>
<feature type="transmembrane region" description="Helical" evidence="6">
    <location>
        <begin position="259"/>
        <end position="275"/>
    </location>
</feature>
<dbReference type="InterPro" id="IPR036259">
    <property type="entry name" value="MFS_trans_sf"/>
</dbReference>
<feature type="transmembrane region" description="Helical" evidence="6">
    <location>
        <begin position="378"/>
        <end position="400"/>
    </location>
</feature>